<protein>
    <recommendedName>
        <fullName evidence="4">Lipoprotein</fullName>
    </recommendedName>
</protein>
<dbReference type="RefSeq" id="WP_282357256.1">
    <property type="nucleotide sequence ID" value="NZ_JASBQV010000034.1"/>
</dbReference>
<keyword evidence="1" id="KW-0732">Signal</keyword>
<evidence type="ECO:0000313" key="2">
    <source>
        <dbReference type="EMBL" id="MDI3236257.1"/>
    </source>
</evidence>
<reference evidence="2 3" key="1">
    <citation type="submission" date="2023-04" db="EMBL/GenBank/DDBJ databases">
        <title>Antarctic isolates genomes.</title>
        <authorList>
            <person name="Dimov S.G."/>
        </authorList>
    </citation>
    <scope>NUCLEOTIDE SEQUENCE [LARGE SCALE GENOMIC DNA]</scope>
    <source>
        <strain evidence="2 3">AL19</strain>
    </source>
</reference>
<dbReference type="Gene3D" id="3.10.450.730">
    <property type="entry name" value="BLIP domain"/>
    <property type="match status" value="1"/>
</dbReference>
<keyword evidence="3" id="KW-1185">Reference proteome</keyword>
<comment type="caution">
    <text evidence="2">The sequence shown here is derived from an EMBL/GenBank/DDBJ whole genome shotgun (WGS) entry which is preliminary data.</text>
</comment>
<evidence type="ECO:0000313" key="3">
    <source>
        <dbReference type="Proteomes" id="UP001243286"/>
    </source>
</evidence>
<sequence length="229" mass="25351">MTTALSKLTIAAIIAGSTLISGTAEAATKQETKVTTQYKTLKAGMTIEQAAKILYGKDYKKQLTKKNGSTVLKQKPDTTSSTQGQKTTIYSFYDKKEVLPFDVTTLMFMTKKKSSVYRLTSKSLDLFRDSSTGARESKMKLVKGEKIKTGMTEKQLDGVLSGKGLGEWTGLDSIDMTSIQTKQEIDLGLAIKLESKTYVFPTATKQKKFVMLNYDTKKKTYVVSSQMSF</sequence>
<dbReference type="Proteomes" id="UP001243286">
    <property type="component" value="Unassembled WGS sequence"/>
</dbReference>
<evidence type="ECO:0008006" key="4">
    <source>
        <dbReference type="Google" id="ProtNLM"/>
    </source>
</evidence>
<name>A0ABT6R5M5_9BACL</name>
<feature type="chain" id="PRO_5047058528" description="Lipoprotein" evidence="1">
    <location>
        <begin position="27"/>
        <end position="229"/>
    </location>
</feature>
<proteinExistence type="predicted"/>
<feature type="signal peptide" evidence="1">
    <location>
        <begin position="1"/>
        <end position="26"/>
    </location>
</feature>
<organism evidence="2 3">
    <name type="scientific">Exiguobacterium antarcticum</name>
    <dbReference type="NCBI Taxonomy" id="132920"/>
    <lineage>
        <taxon>Bacteria</taxon>
        <taxon>Bacillati</taxon>
        <taxon>Bacillota</taxon>
        <taxon>Bacilli</taxon>
        <taxon>Bacillales</taxon>
        <taxon>Bacillales Family XII. Incertae Sedis</taxon>
        <taxon>Exiguobacterium</taxon>
    </lineage>
</organism>
<evidence type="ECO:0000256" key="1">
    <source>
        <dbReference type="SAM" id="SignalP"/>
    </source>
</evidence>
<gene>
    <name evidence="2" type="ORF">QK289_14685</name>
</gene>
<accession>A0ABT6R5M5</accession>
<dbReference type="EMBL" id="JASBQV010000034">
    <property type="protein sequence ID" value="MDI3236257.1"/>
    <property type="molecule type" value="Genomic_DNA"/>
</dbReference>